<dbReference type="Proteomes" id="UP000317722">
    <property type="component" value="Unassembled WGS sequence"/>
</dbReference>
<dbReference type="SUPFAM" id="SSF51735">
    <property type="entry name" value="NAD(P)-binding Rossmann-fold domains"/>
    <property type="match status" value="1"/>
</dbReference>
<dbReference type="EMBL" id="RCZM01000001">
    <property type="protein sequence ID" value="TPG19565.1"/>
    <property type="molecule type" value="Genomic_DNA"/>
</dbReference>
<dbReference type="InterPro" id="IPR003462">
    <property type="entry name" value="ODC_Mu_crystall"/>
</dbReference>
<dbReference type="Gene3D" id="3.30.1780.10">
    <property type="entry name" value="ornithine cyclodeaminase, domain 1"/>
    <property type="match status" value="1"/>
</dbReference>
<protein>
    <submittedName>
        <fullName evidence="1">Ornithine cyclodeaminase family protein</fullName>
    </submittedName>
</protein>
<dbReference type="InterPro" id="IPR036291">
    <property type="entry name" value="NAD(P)-bd_dom_sf"/>
</dbReference>
<accession>A0A502D1C0</accession>
<dbReference type="AlphaFoldDB" id="A0A502D1C0"/>
<reference evidence="1 2" key="1">
    <citation type="journal article" date="2019" name="Environ. Microbiol.">
        <title>Species interactions and distinct microbial communities in high Arctic permafrost affected cryosols are associated with the CH4 and CO2 gas fluxes.</title>
        <authorList>
            <person name="Altshuler I."/>
            <person name="Hamel J."/>
            <person name="Turney S."/>
            <person name="Magnuson E."/>
            <person name="Levesque R."/>
            <person name="Greer C."/>
            <person name="Whyte L.G."/>
        </authorList>
    </citation>
    <scope>NUCLEOTIDE SEQUENCE [LARGE SCALE GENOMIC DNA]</scope>
    <source>
        <strain evidence="1 2">S9.3A</strain>
    </source>
</reference>
<dbReference type="Pfam" id="PF02423">
    <property type="entry name" value="OCD_Mu_crystall"/>
    <property type="match status" value="1"/>
</dbReference>
<evidence type="ECO:0000313" key="1">
    <source>
        <dbReference type="EMBL" id="TPG19565.1"/>
    </source>
</evidence>
<dbReference type="InterPro" id="IPR023401">
    <property type="entry name" value="ODC_N"/>
</dbReference>
<evidence type="ECO:0000313" key="2">
    <source>
        <dbReference type="Proteomes" id="UP000317722"/>
    </source>
</evidence>
<proteinExistence type="predicted"/>
<dbReference type="PANTHER" id="PTHR13812:SF19">
    <property type="entry name" value="KETIMINE REDUCTASE MU-CRYSTALLIN"/>
    <property type="match status" value="1"/>
</dbReference>
<dbReference type="GO" id="GO:0005737">
    <property type="term" value="C:cytoplasm"/>
    <property type="evidence" value="ECO:0007669"/>
    <property type="project" value="TreeGrafter"/>
</dbReference>
<dbReference type="PIRSF" id="PIRSF001439">
    <property type="entry name" value="CryM"/>
    <property type="match status" value="1"/>
</dbReference>
<organism evidence="1 2">
    <name type="scientific">Pedococcus bigeumensis</name>
    <dbReference type="NCBI Taxonomy" id="433644"/>
    <lineage>
        <taxon>Bacteria</taxon>
        <taxon>Bacillati</taxon>
        <taxon>Actinomycetota</taxon>
        <taxon>Actinomycetes</taxon>
        <taxon>Micrococcales</taxon>
        <taxon>Intrasporangiaceae</taxon>
        <taxon>Pedococcus</taxon>
    </lineage>
</organism>
<keyword evidence="2" id="KW-1185">Reference proteome</keyword>
<comment type="caution">
    <text evidence="1">The sequence shown here is derived from an EMBL/GenBank/DDBJ whole genome shotgun (WGS) entry which is preliminary data.</text>
</comment>
<dbReference type="Gene3D" id="3.40.50.720">
    <property type="entry name" value="NAD(P)-binding Rossmann-like Domain"/>
    <property type="match status" value="1"/>
</dbReference>
<dbReference type="PANTHER" id="PTHR13812">
    <property type="entry name" value="KETIMINE REDUCTASE MU-CRYSTALLIN"/>
    <property type="match status" value="1"/>
</dbReference>
<name>A0A502D1C0_9MICO</name>
<sequence length="314" mass="31877">MRYLSDADVARLLPPPLEAIQLAHAALVALAEGNAEVPPKPAVHPGGASFANAMPAAYPARKLLGCKWISIFPDNRDRGLPAVTGLMVVNHGDTGEPRCVMAAGALTAARTAAVSGACIAALSAPDATVAITGAGVQARSHLRMLAALGRHRVTVFARRSEARAALVDWAASAVPDVELEVSDEVAATVRDAEVVVTGLAIGLTGSALEPDHLRPDVLLLPLDYASSVGADLASAATLSTDHVAQFETVRGAGSLGDYPATDLATGTLLGRPRSGGRVVCQNLGNGLSDLMVASAVADAAEAQDAGQLLDTAPA</sequence>
<dbReference type="RefSeq" id="WP_140737214.1">
    <property type="nucleotide sequence ID" value="NZ_RCZM01000001.1"/>
</dbReference>
<gene>
    <name evidence="1" type="ORF">EAH86_03650</name>
</gene>
<dbReference type="OrthoDB" id="3396397at2"/>